<evidence type="ECO:0000313" key="2">
    <source>
        <dbReference type="EMBL" id="KAK9904690.1"/>
    </source>
</evidence>
<proteinExistence type="predicted"/>
<feature type="domain" description="Cupin type-2" evidence="1">
    <location>
        <begin position="34"/>
        <end position="100"/>
    </location>
</feature>
<dbReference type="PANTHER" id="PTHR40112">
    <property type="entry name" value="H2HPP ISOMERASE"/>
    <property type="match status" value="1"/>
</dbReference>
<comment type="caution">
    <text evidence="2">The sequence shown here is derived from an EMBL/GenBank/DDBJ whole genome shotgun (WGS) entry which is preliminary data.</text>
</comment>
<keyword evidence="3" id="KW-1185">Reference proteome</keyword>
<evidence type="ECO:0000313" key="3">
    <source>
        <dbReference type="Proteomes" id="UP001491310"/>
    </source>
</evidence>
<name>A0ABR2YG90_9CHLO</name>
<reference evidence="2 3" key="1">
    <citation type="journal article" date="2024" name="Nat. Commun.">
        <title>Phylogenomics reveals the evolutionary origins of lichenization in chlorophyte algae.</title>
        <authorList>
            <person name="Puginier C."/>
            <person name="Libourel C."/>
            <person name="Otte J."/>
            <person name="Skaloud P."/>
            <person name="Haon M."/>
            <person name="Grisel S."/>
            <person name="Petersen M."/>
            <person name="Berrin J.G."/>
            <person name="Delaux P.M."/>
            <person name="Dal Grande F."/>
            <person name="Keller J."/>
        </authorList>
    </citation>
    <scope>NUCLEOTIDE SEQUENCE [LARGE SCALE GENOMIC DNA]</scope>
    <source>
        <strain evidence="2 3">SAG 216-7</strain>
    </source>
</reference>
<dbReference type="EMBL" id="JALJOT010000012">
    <property type="protein sequence ID" value="KAK9904690.1"/>
    <property type="molecule type" value="Genomic_DNA"/>
</dbReference>
<evidence type="ECO:0000259" key="1">
    <source>
        <dbReference type="Pfam" id="PF07883"/>
    </source>
</evidence>
<dbReference type="Pfam" id="PF07883">
    <property type="entry name" value="Cupin_2"/>
    <property type="match status" value="1"/>
</dbReference>
<protein>
    <recommendedName>
        <fullName evidence="1">Cupin type-2 domain-containing protein</fullName>
    </recommendedName>
</protein>
<dbReference type="InterPro" id="IPR052535">
    <property type="entry name" value="Bacilysin_H2HPP_isomerase"/>
</dbReference>
<dbReference type="InterPro" id="IPR013096">
    <property type="entry name" value="Cupin_2"/>
</dbReference>
<organism evidence="2 3">
    <name type="scientific">Coccomyxa subellipsoidea</name>
    <dbReference type="NCBI Taxonomy" id="248742"/>
    <lineage>
        <taxon>Eukaryota</taxon>
        <taxon>Viridiplantae</taxon>
        <taxon>Chlorophyta</taxon>
        <taxon>core chlorophytes</taxon>
        <taxon>Trebouxiophyceae</taxon>
        <taxon>Trebouxiophyceae incertae sedis</taxon>
        <taxon>Coccomyxaceae</taxon>
        <taxon>Coccomyxa</taxon>
    </lineage>
</organism>
<gene>
    <name evidence="2" type="ORF">WJX75_000609</name>
</gene>
<sequence>MELHIEKWDSMNLGKLSRQAMLSKLQKEGYDTTVYTFGTGTVFGDHSHSVNKKDAILSGRFLFRMGGEEVILEPGDQLEVPKGKTHYAECVGSEPVTFVDASKYS</sequence>
<accession>A0ABR2YG90</accession>
<dbReference type="InterPro" id="IPR011051">
    <property type="entry name" value="RmlC_Cupin_sf"/>
</dbReference>
<dbReference type="PANTHER" id="PTHR40112:SF1">
    <property type="entry name" value="H2HPP ISOMERASE"/>
    <property type="match status" value="1"/>
</dbReference>
<dbReference type="SUPFAM" id="SSF51182">
    <property type="entry name" value="RmlC-like cupins"/>
    <property type="match status" value="1"/>
</dbReference>
<dbReference type="Gene3D" id="2.60.120.10">
    <property type="entry name" value="Jelly Rolls"/>
    <property type="match status" value="1"/>
</dbReference>
<dbReference type="Proteomes" id="UP001491310">
    <property type="component" value="Unassembled WGS sequence"/>
</dbReference>
<dbReference type="InterPro" id="IPR014710">
    <property type="entry name" value="RmlC-like_jellyroll"/>
</dbReference>